<proteinExistence type="predicted"/>
<dbReference type="EMBL" id="JBBKAM010000002">
    <property type="protein sequence ID" value="MEJ8642164.1"/>
    <property type="molecule type" value="Genomic_DNA"/>
</dbReference>
<evidence type="ECO:0000313" key="2">
    <source>
        <dbReference type="EMBL" id="MEJ8642164.1"/>
    </source>
</evidence>
<evidence type="ECO:0000256" key="1">
    <source>
        <dbReference type="SAM" id="MobiDB-lite"/>
    </source>
</evidence>
<feature type="compositionally biased region" description="Basic residues" evidence="1">
    <location>
        <begin position="85"/>
        <end position="96"/>
    </location>
</feature>
<dbReference type="InterPro" id="IPR011990">
    <property type="entry name" value="TPR-like_helical_dom_sf"/>
</dbReference>
<gene>
    <name evidence="2" type="ORF">WKI68_13110</name>
</gene>
<accession>A0ABU8U2R2</accession>
<dbReference type="Gene3D" id="1.25.40.10">
    <property type="entry name" value="Tetratricopeptide repeat domain"/>
    <property type="match status" value="1"/>
</dbReference>
<keyword evidence="3" id="KW-1185">Reference proteome</keyword>
<organism evidence="2 3">
    <name type="scientific">Streptomyces caledonius</name>
    <dbReference type="NCBI Taxonomy" id="3134107"/>
    <lineage>
        <taxon>Bacteria</taxon>
        <taxon>Bacillati</taxon>
        <taxon>Actinomycetota</taxon>
        <taxon>Actinomycetes</taxon>
        <taxon>Kitasatosporales</taxon>
        <taxon>Streptomycetaceae</taxon>
        <taxon>Streptomyces</taxon>
    </lineage>
</organism>
<name>A0ABU8U2R2_9ACTN</name>
<sequence length="113" mass="12039">MTMGRAPAVSHGSALGALQAFEQAMVLFQDLGDRTGLETAMRALGATYGRLGDTARAAELLFFAGLLHSGEGKLVIRANEEGNRRKGRAGPWRRLRDRFERSGGGAAPSPDDP</sequence>
<protein>
    <submittedName>
        <fullName evidence="2">Tetratricopeptide repeat protein</fullName>
    </submittedName>
</protein>
<feature type="region of interest" description="Disordered" evidence="1">
    <location>
        <begin position="80"/>
        <end position="113"/>
    </location>
</feature>
<dbReference type="Proteomes" id="UP001382904">
    <property type="component" value="Unassembled WGS sequence"/>
</dbReference>
<dbReference type="SUPFAM" id="SSF48452">
    <property type="entry name" value="TPR-like"/>
    <property type="match status" value="1"/>
</dbReference>
<comment type="caution">
    <text evidence="2">The sequence shown here is derived from an EMBL/GenBank/DDBJ whole genome shotgun (WGS) entry which is preliminary data.</text>
</comment>
<reference evidence="2 3" key="1">
    <citation type="submission" date="2024-03" db="EMBL/GenBank/DDBJ databases">
        <title>Novel Streptomyces species of biotechnological and ecological value are a feature of Machair soil.</title>
        <authorList>
            <person name="Prole J.R."/>
            <person name="Goodfellow M."/>
            <person name="Allenby N."/>
            <person name="Ward A.C."/>
        </authorList>
    </citation>
    <scope>NUCLEOTIDE SEQUENCE [LARGE SCALE GENOMIC DNA]</scope>
    <source>
        <strain evidence="2 3">MS1.HAVA.3</strain>
    </source>
</reference>
<evidence type="ECO:0000313" key="3">
    <source>
        <dbReference type="Proteomes" id="UP001382904"/>
    </source>
</evidence>